<proteinExistence type="predicted"/>
<dbReference type="RefSeq" id="WP_149115084.1">
    <property type="nucleotide sequence ID" value="NZ_CP042425.1"/>
</dbReference>
<evidence type="ECO:0000313" key="2">
    <source>
        <dbReference type="EMBL" id="QEL20830.1"/>
    </source>
</evidence>
<organism evidence="2 3">
    <name type="scientific">Limnoglobus roseus</name>
    <dbReference type="NCBI Taxonomy" id="2598579"/>
    <lineage>
        <taxon>Bacteria</taxon>
        <taxon>Pseudomonadati</taxon>
        <taxon>Planctomycetota</taxon>
        <taxon>Planctomycetia</taxon>
        <taxon>Gemmatales</taxon>
        <taxon>Gemmataceae</taxon>
        <taxon>Limnoglobus</taxon>
    </lineage>
</organism>
<dbReference type="Proteomes" id="UP000324974">
    <property type="component" value="Chromosome"/>
</dbReference>
<protein>
    <submittedName>
        <fullName evidence="2">Uncharacterized protein</fullName>
    </submittedName>
</protein>
<keyword evidence="3" id="KW-1185">Reference proteome</keyword>
<dbReference type="EMBL" id="CP042425">
    <property type="protein sequence ID" value="QEL20830.1"/>
    <property type="molecule type" value="Genomic_DNA"/>
</dbReference>
<evidence type="ECO:0000256" key="1">
    <source>
        <dbReference type="SAM" id="SignalP"/>
    </source>
</evidence>
<feature type="chain" id="PRO_5022728257" evidence="1">
    <location>
        <begin position="23"/>
        <end position="190"/>
    </location>
</feature>
<feature type="signal peptide" evidence="1">
    <location>
        <begin position="1"/>
        <end position="22"/>
    </location>
</feature>
<keyword evidence="1" id="KW-0732">Signal</keyword>
<reference evidence="3" key="1">
    <citation type="submission" date="2019-08" db="EMBL/GenBank/DDBJ databases">
        <title>Limnoglobus roseus gen. nov., sp. nov., a novel freshwater planctomycete with a giant genome from the family Gemmataceae.</title>
        <authorList>
            <person name="Kulichevskaya I.S."/>
            <person name="Naumoff D.G."/>
            <person name="Miroshnikov K."/>
            <person name="Ivanova A."/>
            <person name="Philippov D.A."/>
            <person name="Hakobyan A."/>
            <person name="Rijpstra I.C."/>
            <person name="Sinninghe Damste J.S."/>
            <person name="Liesack W."/>
            <person name="Dedysh S.N."/>
        </authorList>
    </citation>
    <scope>NUCLEOTIDE SEQUENCE [LARGE SCALE GENOMIC DNA]</scope>
    <source>
        <strain evidence="3">PX52</strain>
    </source>
</reference>
<gene>
    <name evidence="2" type="ORF">PX52LOC_07950</name>
</gene>
<dbReference type="AlphaFoldDB" id="A0A5C1APA1"/>
<dbReference type="OrthoDB" id="214825at2"/>
<dbReference type="KEGG" id="lrs:PX52LOC_07950"/>
<name>A0A5C1APA1_9BACT</name>
<evidence type="ECO:0000313" key="3">
    <source>
        <dbReference type="Proteomes" id="UP000324974"/>
    </source>
</evidence>
<accession>A0A5C1APA1</accession>
<sequence>MKLWLLPTCAAASLVLAIGLLALGKAEKPEDYPLTFTEGHDIGKDDHGRPCVLIAAALGVKTEVFREAFSGVTPAKNGKPSGEEARKNKDALMKVLKPHDVTNDRLDEVSNYYRFKPQDGELWKHKDAKAHAVVENGKVTKVVVTETGAGYSSPPKVTIKGFEKVELTVTLLFDKDLAKNGSIKSIELKK</sequence>